<dbReference type="Proteomes" id="UP000323946">
    <property type="component" value="Unassembled WGS sequence"/>
</dbReference>
<gene>
    <name evidence="4" type="ORF">F1721_10615</name>
</gene>
<sequence length="209" mass="23787">MLERAFAEAVEHAENNDETTARVLEAAYELFRRMGIRRTSMEDVARQAGVSRITVYRRFTTKDALVEQVIRREFRRYFDQFLLDIREARTVADRVEIGFASSLRAIRQNPLIGGLMVAEPDLVVPSLVGDGGRTMTTVSRFVASRLRLEQRAGNVAHDVDVELVAEMMVRVSTSFLVTPSNLIDLDDDEQVRRIARRFLVPMLEPPAPH</sequence>
<dbReference type="PANTHER" id="PTHR30055:SF153">
    <property type="entry name" value="HTH-TYPE TRANSCRIPTIONAL REPRESSOR RV3405C"/>
    <property type="match status" value="1"/>
</dbReference>
<name>A0A5M7C1I5_SACHI</name>
<evidence type="ECO:0000256" key="1">
    <source>
        <dbReference type="ARBA" id="ARBA00023125"/>
    </source>
</evidence>
<dbReference type="PROSITE" id="PS50977">
    <property type="entry name" value="HTH_TETR_2"/>
    <property type="match status" value="1"/>
</dbReference>
<dbReference type="SUPFAM" id="SSF46689">
    <property type="entry name" value="Homeodomain-like"/>
    <property type="match status" value="1"/>
</dbReference>
<dbReference type="EMBL" id="VWPH01000004">
    <property type="protein sequence ID" value="KAA5835300.1"/>
    <property type="molecule type" value="Genomic_DNA"/>
</dbReference>
<dbReference type="GO" id="GO:0000976">
    <property type="term" value="F:transcription cis-regulatory region binding"/>
    <property type="evidence" value="ECO:0007669"/>
    <property type="project" value="TreeGrafter"/>
</dbReference>
<dbReference type="Gene3D" id="1.10.357.10">
    <property type="entry name" value="Tetracycline Repressor, domain 2"/>
    <property type="match status" value="1"/>
</dbReference>
<dbReference type="GO" id="GO:0003700">
    <property type="term" value="F:DNA-binding transcription factor activity"/>
    <property type="evidence" value="ECO:0007669"/>
    <property type="project" value="TreeGrafter"/>
</dbReference>
<accession>A0A5M7C1I5</accession>
<evidence type="ECO:0000313" key="4">
    <source>
        <dbReference type="EMBL" id="KAA5835300.1"/>
    </source>
</evidence>
<evidence type="ECO:0000256" key="2">
    <source>
        <dbReference type="PROSITE-ProRule" id="PRU00335"/>
    </source>
</evidence>
<dbReference type="PANTHER" id="PTHR30055">
    <property type="entry name" value="HTH-TYPE TRANSCRIPTIONAL REGULATOR RUTR"/>
    <property type="match status" value="1"/>
</dbReference>
<keyword evidence="1 2" id="KW-0238">DNA-binding</keyword>
<reference evidence="4 5" key="1">
    <citation type="submission" date="2019-09" db="EMBL/GenBank/DDBJ databases">
        <title>Draft genome sequence of the thermophilic Saccharopolyspora hirsuta VKM Ac-666T.</title>
        <authorList>
            <person name="Lobastova T.G."/>
            <person name="Fokina V."/>
            <person name="Bragin E.Y."/>
            <person name="Shtratnikova V.Y."/>
            <person name="Starodumova I.P."/>
            <person name="Tarlachkov S.V."/>
            <person name="Donova M.V."/>
        </authorList>
    </citation>
    <scope>NUCLEOTIDE SEQUENCE [LARGE SCALE GENOMIC DNA]</scope>
    <source>
        <strain evidence="4 5">VKM Ac-666</strain>
    </source>
</reference>
<dbReference type="PRINTS" id="PR00455">
    <property type="entry name" value="HTHTETR"/>
</dbReference>
<keyword evidence="5" id="KW-1185">Reference proteome</keyword>
<feature type="domain" description="HTH tetR-type" evidence="3">
    <location>
        <begin position="17"/>
        <end position="77"/>
    </location>
</feature>
<feature type="DNA-binding region" description="H-T-H motif" evidence="2">
    <location>
        <begin position="40"/>
        <end position="59"/>
    </location>
</feature>
<protein>
    <submittedName>
        <fullName evidence="4">TetR/AcrR family transcriptional regulator</fullName>
    </submittedName>
</protein>
<proteinExistence type="predicted"/>
<comment type="caution">
    <text evidence="4">The sequence shown here is derived from an EMBL/GenBank/DDBJ whole genome shotgun (WGS) entry which is preliminary data.</text>
</comment>
<dbReference type="InterPro" id="IPR050109">
    <property type="entry name" value="HTH-type_TetR-like_transc_reg"/>
</dbReference>
<dbReference type="InterPro" id="IPR001647">
    <property type="entry name" value="HTH_TetR"/>
</dbReference>
<organism evidence="4 5">
    <name type="scientific">Saccharopolyspora hirsuta</name>
    <dbReference type="NCBI Taxonomy" id="1837"/>
    <lineage>
        <taxon>Bacteria</taxon>
        <taxon>Bacillati</taxon>
        <taxon>Actinomycetota</taxon>
        <taxon>Actinomycetes</taxon>
        <taxon>Pseudonocardiales</taxon>
        <taxon>Pseudonocardiaceae</taxon>
        <taxon>Saccharopolyspora</taxon>
    </lineage>
</organism>
<evidence type="ECO:0000313" key="5">
    <source>
        <dbReference type="Proteomes" id="UP000323946"/>
    </source>
</evidence>
<dbReference type="OrthoDB" id="6077212at2"/>
<evidence type="ECO:0000259" key="3">
    <source>
        <dbReference type="PROSITE" id="PS50977"/>
    </source>
</evidence>
<dbReference type="AlphaFoldDB" id="A0A5M7C1I5"/>
<dbReference type="InterPro" id="IPR009057">
    <property type="entry name" value="Homeodomain-like_sf"/>
</dbReference>
<dbReference type="Pfam" id="PF00440">
    <property type="entry name" value="TetR_N"/>
    <property type="match status" value="1"/>
</dbReference>